<accession>A0AAW2GCC9</accession>
<dbReference type="EMBL" id="JADYXP020000004">
    <property type="protein sequence ID" value="KAL0125871.1"/>
    <property type="molecule type" value="Genomic_DNA"/>
</dbReference>
<dbReference type="Proteomes" id="UP001430953">
    <property type="component" value="Unassembled WGS sequence"/>
</dbReference>
<dbReference type="AlphaFoldDB" id="A0AAW2GCC9"/>
<name>A0AAW2GCC9_9HYME</name>
<keyword evidence="2" id="KW-1185">Reference proteome</keyword>
<reference evidence="1 2" key="1">
    <citation type="submission" date="2023-03" db="EMBL/GenBank/DDBJ databases">
        <title>High recombination rates correlate with genetic variation in Cardiocondyla obscurior ants.</title>
        <authorList>
            <person name="Errbii M."/>
        </authorList>
    </citation>
    <scope>NUCLEOTIDE SEQUENCE [LARGE SCALE GENOMIC DNA]</scope>
    <source>
        <strain evidence="1">Alpha-2009</strain>
        <tissue evidence="1">Whole body</tissue>
    </source>
</reference>
<evidence type="ECO:0000313" key="2">
    <source>
        <dbReference type="Proteomes" id="UP001430953"/>
    </source>
</evidence>
<comment type="caution">
    <text evidence="1">The sequence shown here is derived from an EMBL/GenBank/DDBJ whole genome shotgun (WGS) entry which is preliminary data.</text>
</comment>
<sequence length="130" mass="15378">MEFNLQGETTLLCVEARWRSRRARDHASRCLERSRGSSRVGRYICTYTCVFPVSIKSSTEIAIEAKERPKERRKETGIEGWRTNVSLTLQRCANPYRIYLLACFREEHRCAFSSSRRLLKTLRRIYRRVA</sequence>
<evidence type="ECO:0000313" key="1">
    <source>
        <dbReference type="EMBL" id="KAL0125871.1"/>
    </source>
</evidence>
<organism evidence="1 2">
    <name type="scientific">Cardiocondyla obscurior</name>
    <dbReference type="NCBI Taxonomy" id="286306"/>
    <lineage>
        <taxon>Eukaryota</taxon>
        <taxon>Metazoa</taxon>
        <taxon>Ecdysozoa</taxon>
        <taxon>Arthropoda</taxon>
        <taxon>Hexapoda</taxon>
        <taxon>Insecta</taxon>
        <taxon>Pterygota</taxon>
        <taxon>Neoptera</taxon>
        <taxon>Endopterygota</taxon>
        <taxon>Hymenoptera</taxon>
        <taxon>Apocrita</taxon>
        <taxon>Aculeata</taxon>
        <taxon>Formicoidea</taxon>
        <taxon>Formicidae</taxon>
        <taxon>Myrmicinae</taxon>
        <taxon>Cardiocondyla</taxon>
    </lineage>
</organism>
<protein>
    <submittedName>
        <fullName evidence="1">Uncharacterized protein</fullName>
    </submittedName>
</protein>
<gene>
    <name evidence="1" type="ORF">PUN28_004729</name>
</gene>
<proteinExistence type="predicted"/>